<gene>
    <name evidence="5" type="ORF">HMPREF9708_00097</name>
</gene>
<dbReference type="SUPFAM" id="SSF46785">
    <property type="entry name" value="Winged helix' DNA-binding domain"/>
    <property type="match status" value="1"/>
</dbReference>
<dbReference type="InterPro" id="IPR001845">
    <property type="entry name" value="HTH_ArsR_DNA-bd_dom"/>
</dbReference>
<dbReference type="EMBL" id="AGEG01000001">
    <property type="protein sequence ID" value="EHR38387.1"/>
    <property type="molecule type" value="Genomic_DNA"/>
</dbReference>
<evidence type="ECO:0000256" key="2">
    <source>
        <dbReference type="ARBA" id="ARBA00023125"/>
    </source>
</evidence>
<evidence type="ECO:0000256" key="3">
    <source>
        <dbReference type="ARBA" id="ARBA00023163"/>
    </source>
</evidence>
<dbReference type="Proteomes" id="UP000006190">
    <property type="component" value="Unassembled WGS sequence"/>
</dbReference>
<dbReference type="InterPro" id="IPR036388">
    <property type="entry name" value="WH-like_DNA-bd_sf"/>
</dbReference>
<dbReference type="GO" id="GO:0003700">
    <property type="term" value="F:DNA-binding transcription factor activity"/>
    <property type="evidence" value="ECO:0007669"/>
    <property type="project" value="InterPro"/>
</dbReference>
<dbReference type="NCBIfam" id="NF033788">
    <property type="entry name" value="HTH_metalloreg"/>
    <property type="match status" value="1"/>
</dbReference>
<evidence type="ECO:0000259" key="4">
    <source>
        <dbReference type="PROSITE" id="PS50987"/>
    </source>
</evidence>
<feature type="domain" description="HTH arsR-type" evidence="4">
    <location>
        <begin position="1"/>
        <end position="92"/>
    </location>
</feature>
<sequence>MNYDELSDVLKVIADPNRLKILELISCEGLKACEILENFHFSQPTLSYHMKLLYSSGLVHKSRQGRWIFYRLNDQRVDQVKEMFQQVFGADQSRCLCQEIRLQEAER</sequence>
<name>H3NGV8_9LACT</name>
<evidence type="ECO:0000313" key="6">
    <source>
        <dbReference type="Proteomes" id="UP000006190"/>
    </source>
</evidence>
<organism evidence="5 6">
    <name type="scientific">Facklamia languida CCUG 37842</name>
    <dbReference type="NCBI Taxonomy" id="883113"/>
    <lineage>
        <taxon>Bacteria</taxon>
        <taxon>Bacillati</taxon>
        <taxon>Bacillota</taxon>
        <taxon>Bacilli</taxon>
        <taxon>Lactobacillales</taxon>
        <taxon>Aerococcaceae</taxon>
        <taxon>Facklamia</taxon>
    </lineage>
</organism>
<dbReference type="GO" id="GO:0003677">
    <property type="term" value="F:DNA binding"/>
    <property type="evidence" value="ECO:0007669"/>
    <property type="project" value="UniProtKB-KW"/>
</dbReference>
<dbReference type="PROSITE" id="PS50987">
    <property type="entry name" value="HTH_ARSR_2"/>
    <property type="match status" value="1"/>
</dbReference>
<dbReference type="CDD" id="cd00090">
    <property type="entry name" value="HTH_ARSR"/>
    <property type="match status" value="1"/>
</dbReference>
<keyword evidence="6" id="KW-1185">Reference proteome</keyword>
<dbReference type="Pfam" id="PF01022">
    <property type="entry name" value="HTH_5"/>
    <property type="match status" value="1"/>
</dbReference>
<proteinExistence type="predicted"/>
<evidence type="ECO:0000313" key="5">
    <source>
        <dbReference type="EMBL" id="EHR38387.1"/>
    </source>
</evidence>
<dbReference type="PANTHER" id="PTHR33154">
    <property type="entry name" value="TRANSCRIPTIONAL REGULATOR, ARSR FAMILY"/>
    <property type="match status" value="1"/>
</dbReference>
<dbReference type="STRING" id="883113.HMPREF9708_00097"/>
<dbReference type="Gene3D" id="1.10.10.10">
    <property type="entry name" value="Winged helix-like DNA-binding domain superfamily/Winged helix DNA-binding domain"/>
    <property type="match status" value="1"/>
</dbReference>
<dbReference type="PANTHER" id="PTHR33154:SF18">
    <property type="entry name" value="ARSENICAL RESISTANCE OPERON REPRESSOR"/>
    <property type="match status" value="1"/>
</dbReference>
<keyword evidence="2" id="KW-0238">DNA-binding</keyword>
<dbReference type="OrthoDB" id="9798835at2"/>
<dbReference type="PRINTS" id="PR00778">
    <property type="entry name" value="HTHARSR"/>
</dbReference>
<comment type="caution">
    <text evidence="5">The sequence shown here is derived from an EMBL/GenBank/DDBJ whole genome shotgun (WGS) entry which is preliminary data.</text>
</comment>
<keyword evidence="1" id="KW-0805">Transcription regulation</keyword>
<dbReference type="HOGENOM" id="CLU_097806_3_5_9"/>
<reference evidence="5 6" key="1">
    <citation type="submission" date="2012-01" db="EMBL/GenBank/DDBJ databases">
        <title>The Genome Sequence of Facklamia languida CCUG 37842.</title>
        <authorList>
            <consortium name="The Broad Institute Genome Sequencing Platform"/>
            <person name="Earl A."/>
            <person name="Ward D."/>
            <person name="Feldgarden M."/>
            <person name="Gevers D."/>
            <person name="Huys G."/>
            <person name="Young S.K."/>
            <person name="Zeng Q."/>
            <person name="Gargeya S."/>
            <person name="Fitzgerald M."/>
            <person name="Haas B."/>
            <person name="Abouelleil A."/>
            <person name="Alvarado L."/>
            <person name="Arachchi H.M."/>
            <person name="Berlin A."/>
            <person name="Chapman S.B."/>
            <person name="Gearin G."/>
            <person name="Goldberg J."/>
            <person name="Griggs A."/>
            <person name="Gujja S."/>
            <person name="Hansen M."/>
            <person name="Heiman D."/>
            <person name="Howarth C."/>
            <person name="Larimer J."/>
            <person name="Lui A."/>
            <person name="MacDonald P.J.P."/>
            <person name="McCowen C."/>
            <person name="Montmayeur A."/>
            <person name="Murphy C."/>
            <person name="Neiman D."/>
            <person name="Pearson M."/>
            <person name="Priest M."/>
            <person name="Roberts A."/>
            <person name="Saif S."/>
            <person name="Shea T."/>
            <person name="Sisk P."/>
            <person name="Stolte C."/>
            <person name="Sykes S."/>
            <person name="Wortman J."/>
            <person name="Nusbaum C."/>
            <person name="Birren B."/>
        </authorList>
    </citation>
    <scope>NUCLEOTIDE SEQUENCE [LARGE SCALE GENOMIC DNA]</scope>
    <source>
        <strain evidence="5 6">CCUG 37842</strain>
    </source>
</reference>
<protein>
    <recommendedName>
        <fullName evidence="4">HTH arsR-type domain-containing protein</fullName>
    </recommendedName>
</protein>
<dbReference type="RefSeq" id="WP_006307962.1">
    <property type="nucleotide sequence ID" value="NZ_JH601133.1"/>
</dbReference>
<evidence type="ECO:0000256" key="1">
    <source>
        <dbReference type="ARBA" id="ARBA00023015"/>
    </source>
</evidence>
<dbReference type="SMART" id="SM00418">
    <property type="entry name" value="HTH_ARSR"/>
    <property type="match status" value="1"/>
</dbReference>
<dbReference type="PATRIC" id="fig|883113.3.peg.98"/>
<dbReference type="InterPro" id="IPR011991">
    <property type="entry name" value="ArsR-like_HTH"/>
</dbReference>
<dbReference type="AlphaFoldDB" id="H3NGV8"/>
<dbReference type="InterPro" id="IPR051081">
    <property type="entry name" value="HTH_MetalResp_TranReg"/>
</dbReference>
<accession>H3NGV8</accession>
<dbReference type="eggNOG" id="COG0640">
    <property type="taxonomic scope" value="Bacteria"/>
</dbReference>
<dbReference type="InterPro" id="IPR036390">
    <property type="entry name" value="WH_DNA-bd_sf"/>
</dbReference>
<keyword evidence="3" id="KW-0804">Transcription</keyword>